<dbReference type="KEGG" id="ago:AGOS_AGR215C"/>
<evidence type="ECO:0000256" key="5">
    <source>
        <dbReference type="ARBA" id="ARBA00023140"/>
    </source>
</evidence>
<keyword evidence="5" id="KW-0576">Peroxisome</keyword>
<evidence type="ECO:0000313" key="9">
    <source>
        <dbReference type="Proteomes" id="UP000000591"/>
    </source>
</evidence>
<feature type="transmembrane region" description="Helical" evidence="6">
    <location>
        <begin position="149"/>
        <end position="170"/>
    </location>
</feature>
<dbReference type="PANTHER" id="PTHR31679">
    <property type="entry name" value="PEROXISOMAL MEMBRANE PROTEIN PEX30-RELATED"/>
    <property type="match status" value="1"/>
</dbReference>
<dbReference type="OMA" id="TDWIYSD"/>
<evidence type="ECO:0000313" key="8">
    <source>
        <dbReference type="EMBL" id="AAS54705.1"/>
    </source>
</evidence>
<evidence type="ECO:0000256" key="4">
    <source>
        <dbReference type="ARBA" id="ARBA00023136"/>
    </source>
</evidence>
<dbReference type="STRING" id="284811.Q74ZI7"/>
<name>Q74ZI7_EREGS</name>
<feature type="transmembrane region" description="Helical" evidence="6">
    <location>
        <begin position="87"/>
        <end position="104"/>
    </location>
</feature>
<proteinExistence type="predicted"/>
<evidence type="ECO:0000256" key="1">
    <source>
        <dbReference type="ARBA" id="ARBA00004585"/>
    </source>
</evidence>
<dbReference type="EMBL" id="AE016820">
    <property type="protein sequence ID" value="AAS54705.1"/>
    <property type="molecule type" value="Genomic_DNA"/>
</dbReference>
<sequence>MGSSRKYHAKFAQSRGQKPSLTFTTSPVVSQALYQFYPVLVIVDSVLNNMMWIQEDTCLGFVYLVLLYFSAQTLYAEVDRTRAFESWMSFVSAGFLGLSAVYYVHSTLKEMQESEAPTVDDIVIVLESVLDKLQRLRVEVLGSGLRRRLVVDVWAALKLVAVLTPLHWVLVRVLTPLECFTWFLVLASTYHSTWFQCTLLLCWRSLPVRVAYYRFWRLSLRGRRSGQPLRYRVLSEDEVVPFPRALQRLSGAQLQLKLQSLLISDAAATVDMESTDYIKVCIVEFCIDENERKWPKDGWSHTLLPYERQRYSLALDPQHRASPSPWRLQETVARDWHWVDDTWQHSPWSYCDTEWNFLGSKDSIGCYTRHRTWKRRAFRIKG</sequence>
<dbReference type="HOGENOM" id="CLU_665907_0_0_1"/>
<dbReference type="AlphaFoldDB" id="Q74ZI7"/>
<evidence type="ECO:0000256" key="6">
    <source>
        <dbReference type="SAM" id="Phobius"/>
    </source>
</evidence>
<comment type="subcellular location">
    <subcellularLocation>
        <location evidence="1">Peroxisome membrane</location>
        <topology evidence="1">Multi-pass membrane protein</topology>
    </subcellularLocation>
</comment>
<feature type="transmembrane region" description="Helical" evidence="6">
    <location>
        <begin position="57"/>
        <end position="75"/>
    </location>
</feature>
<dbReference type="PANTHER" id="PTHR31679:SF3">
    <property type="entry name" value="PEROXISOMAL MEMBRANE PROTEIN PEX32"/>
    <property type="match status" value="1"/>
</dbReference>
<dbReference type="GeneID" id="4623183"/>
<keyword evidence="2 6" id="KW-0812">Transmembrane</keyword>
<protein>
    <submittedName>
        <fullName evidence="8">AGR215Cp</fullName>
    </submittedName>
</protein>
<feature type="transmembrane region" description="Helical" evidence="6">
    <location>
        <begin position="182"/>
        <end position="203"/>
    </location>
</feature>
<dbReference type="Pfam" id="PF06398">
    <property type="entry name" value="Pex24p"/>
    <property type="match status" value="1"/>
</dbReference>
<dbReference type="eggNOG" id="ENOG502QU0V">
    <property type="taxonomic scope" value="Eukaryota"/>
</dbReference>
<reference evidence="8 9" key="1">
    <citation type="journal article" date="2004" name="Science">
        <title>The Ashbya gossypii genome as a tool for mapping the ancient Saccharomyces cerevisiae genome.</title>
        <authorList>
            <person name="Dietrich F.S."/>
            <person name="Voegeli S."/>
            <person name="Brachat S."/>
            <person name="Lerch A."/>
            <person name="Gates K."/>
            <person name="Steiner S."/>
            <person name="Mohr C."/>
            <person name="Pohlmann R."/>
            <person name="Luedi P."/>
            <person name="Choi S."/>
            <person name="Wing R.A."/>
            <person name="Flavier A."/>
            <person name="Gaffney T.D."/>
            <person name="Philippsen P."/>
        </authorList>
    </citation>
    <scope>NUCLEOTIDE SEQUENCE [LARGE SCALE GENOMIC DNA]</scope>
    <source>
        <strain evidence="9">ATCC 10895 / CBS 109.51 / FGSC 9923 / NRRL Y-1056</strain>
    </source>
</reference>
<keyword evidence="4 6" id="KW-0472">Membrane</keyword>
<dbReference type="FunCoup" id="Q74ZI7">
    <property type="interactions" value="40"/>
</dbReference>
<evidence type="ECO:0000256" key="3">
    <source>
        <dbReference type="ARBA" id="ARBA00022989"/>
    </source>
</evidence>
<gene>
    <name evidence="8" type="ORF">AGOS_AGR215C</name>
</gene>
<dbReference type="RefSeq" id="NP_986881.1">
    <property type="nucleotide sequence ID" value="NM_211943.1"/>
</dbReference>
<evidence type="ECO:0000259" key="7">
    <source>
        <dbReference type="SMART" id="SM00693"/>
    </source>
</evidence>
<feature type="domain" description="Peroxin/Ferlin" evidence="7">
    <location>
        <begin position="282"/>
        <end position="346"/>
    </location>
</feature>
<dbReference type="InterPro" id="IPR006614">
    <property type="entry name" value="Peroxin/Ferlin"/>
</dbReference>
<dbReference type="InterPro" id="IPR010482">
    <property type="entry name" value="TECPR1-like_DysF"/>
</dbReference>
<evidence type="ECO:0000256" key="2">
    <source>
        <dbReference type="ARBA" id="ARBA00022692"/>
    </source>
</evidence>
<dbReference type="InterPro" id="IPR052646">
    <property type="entry name" value="Peroxisomal_PEX28-32"/>
</dbReference>
<dbReference type="GO" id="GO:0005778">
    <property type="term" value="C:peroxisomal membrane"/>
    <property type="evidence" value="ECO:0000318"/>
    <property type="project" value="GO_Central"/>
</dbReference>
<reference evidence="9" key="2">
    <citation type="journal article" date="2013" name="G3 (Bethesda)">
        <title>Genomes of Ashbya fungi isolated from insects reveal four mating-type loci, numerous translocations, lack of transposons, and distinct gene duplications.</title>
        <authorList>
            <person name="Dietrich F.S."/>
            <person name="Voegeli S."/>
            <person name="Kuo S."/>
            <person name="Philippsen P."/>
        </authorList>
    </citation>
    <scope>GENOME REANNOTATION</scope>
    <source>
        <strain evidence="9">ATCC 10895 / CBS 109.51 / FGSC 9923 / NRRL Y-1056</strain>
    </source>
</reference>
<dbReference type="SMART" id="SM00693">
    <property type="entry name" value="DysFN"/>
    <property type="match status" value="1"/>
</dbReference>
<accession>Q74ZI7</accession>
<dbReference type="InParanoid" id="Q74ZI7"/>
<keyword evidence="9" id="KW-1185">Reference proteome</keyword>
<organism evidence="8 9">
    <name type="scientific">Eremothecium gossypii (strain ATCC 10895 / CBS 109.51 / FGSC 9923 / NRRL Y-1056)</name>
    <name type="common">Yeast</name>
    <name type="synonym">Ashbya gossypii</name>
    <dbReference type="NCBI Taxonomy" id="284811"/>
    <lineage>
        <taxon>Eukaryota</taxon>
        <taxon>Fungi</taxon>
        <taxon>Dikarya</taxon>
        <taxon>Ascomycota</taxon>
        <taxon>Saccharomycotina</taxon>
        <taxon>Saccharomycetes</taxon>
        <taxon>Saccharomycetales</taxon>
        <taxon>Saccharomycetaceae</taxon>
        <taxon>Eremothecium</taxon>
    </lineage>
</organism>
<keyword evidence="3 6" id="KW-1133">Transmembrane helix</keyword>
<dbReference type="GO" id="GO:0007031">
    <property type="term" value="P:peroxisome organization"/>
    <property type="evidence" value="ECO:0000318"/>
    <property type="project" value="GO_Central"/>
</dbReference>
<dbReference type="Proteomes" id="UP000000591">
    <property type="component" value="Chromosome VII"/>
</dbReference>
<dbReference type="OrthoDB" id="5586090at2759"/>